<dbReference type="STRING" id="865937.Gilli_3377"/>
<dbReference type="Pfam" id="PF00581">
    <property type="entry name" value="Rhodanese"/>
    <property type="match status" value="1"/>
</dbReference>
<dbReference type="InterPro" id="IPR001763">
    <property type="entry name" value="Rhodanese-like_dom"/>
</dbReference>
<keyword evidence="3" id="KW-1185">Reference proteome</keyword>
<dbReference type="InterPro" id="IPR036873">
    <property type="entry name" value="Rhodanese-like_dom_sf"/>
</dbReference>
<dbReference type="Gene3D" id="3.40.250.10">
    <property type="entry name" value="Rhodanese-like domain"/>
    <property type="match status" value="1"/>
</dbReference>
<dbReference type="SMART" id="SM00450">
    <property type="entry name" value="RHOD"/>
    <property type="match status" value="1"/>
</dbReference>
<sequence>MKNIKQDEWRKLVAEDKDAVIIDVRTREEFESGYLETAQLIDIMQPQTFMDAVSKLPKDKNYYMYCRSGNRSGQACQILDARGFENTYNLEGGMLEWNGEIKQ</sequence>
<feature type="domain" description="Rhodanese" evidence="1">
    <location>
        <begin position="15"/>
        <end position="102"/>
    </location>
</feature>
<dbReference type="eggNOG" id="COG0607">
    <property type="taxonomic scope" value="Bacteria"/>
</dbReference>
<dbReference type="PROSITE" id="PS50206">
    <property type="entry name" value="RHODANESE_3"/>
    <property type="match status" value="1"/>
</dbReference>
<evidence type="ECO:0000313" key="3">
    <source>
        <dbReference type="Proteomes" id="UP000003844"/>
    </source>
</evidence>
<protein>
    <submittedName>
        <fullName evidence="2">Rhodanese-like protein</fullName>
    </submittedName>
</protein>
<evidence type="ECO:0000259" key="1">
    <source>
        <dbReference type="PROSITE" id="PS50206"/>
    </source>
</evidence>
<dbReference type="OrthoDB" id="9808735at2"/>
<reference evidence="3" key="1">
    <citation type="journal article" date="2012" name="Stand. Genomic Sci.">
        <title>Genome sequence of the Antarctic rhodopsins-containing flavobacterium Gillisia limnaea type strain (R-8282(T)).</title>
        <authorList>
            <person name="Riedel T."/>
            <person name="Held B."/>
            <person name="Nolan M."/>
            <person name="Lucas S."/>
            <person name="Lapidus A."/>
            <person name="Tice H."/>
            <person name="Del Rio T.G."/>
            <person name="Cheng J.F."/>
            <person name="Han C."/>
            <person name="Tapia R."/>
            <person name="Goodwin L.A."/>
            <person name="Pitluck S."/>
            <person name="Liolios K."/>
            <person name="Mavromatis K."/>
            <person name="Pagani I."/>
            <person name="Ivanova N."/>
            <person name="Mikhailova N."/>
            <person name="Pati A."/>
            <person name="Chen A."/>
            <person name="Palaniappan K."/>
            <person name="Land M."/>
            <person name="Rohde M."/>
            <person name="Tindall B.J."/>
            <person name="Detter J.C."/>
            <person name="Goker M."/>
            <person name="Bristow J."/>
            <person name="Eisen J.A."/>
            <person name="Markowitz V."/>
            <person name="Hugenholtz P."/>
            <person name="Kyrpides N.C."/>
            <person name="Klenk H.P."/>
            <person name="Woyke T."/>
        </authorList>
    </citation>
    <scope>NUCLEOTIDE SEQUENCE [LARGE SCALE GENOMIC DNA]</scope>
    <source>
        <strain evidence="3">DSM 15749 / LMG 21470 / R-8282</strain>
    </source>
</reference>
<dbReference type="CDD" id="cd00158">
    <property type="entry name" value="RHOD"/>
    <property type="match status" value="1"/>
</dbReference>
<dbReference type="HOGENOM" id="CLU_089574_13_3_10"/>
<dbReference type="SUPFAM" id="SSF52821">
    <property type="entry name" value="Rhodanese/Cell cycle control phosphatase"/>
    <property type="match status" value="1"/>
</dbReference>
<dbReference type="AlphaFoldDB" id="H2BVM2"/>
<dbReference type="PANTHER" id="PTHR43031">
    <property type="entry name" value="FAD-DEPENDENT OXIDOREDUCTASE"/>
    <property type="match status" value="1"/>
</dbReference>
<dbReference type="PANTHER" id="PTHR43031:SF18">
    <property type="entry name" value="RHODANESE-RELATED SULFURTRANSFERASES"/>
    <property type="match status" value="1"/>
</dbReference>
<accession>H2BVM2</accession>
<evidence type="ECO:0000313" key="2">
    <source>
        <dbReference type="EMBL" id="EHQ03978.1"/>
    </source>
</evidence>
<organism evidence="2 3">
    <name type="scientific">Gillisia limnaea (strain DSM 15749 / LMG 21470 / R-8282)</name>
    <dbReference type="NCBI Taxonomy" id="865937"/>
    <lineage>
        <taxon>Bacteria</taxon>
        <taxon>Pseudomonadati</taxon>
        <taxon>Bacteroidota</taxon>
        <taxon>Flavobacteriia</taxon>
        <taxon>Flavobacteriales</taxon>
        <taxon>Flavobacteriaceae</taxon>
        <taxon>Gillisia</taxon>
    </lineage>
</organism>
<dbReference type="InterPro" id="IPR050229">
    <property type="entry name" value="GlpE_sulfurtransferase"/>
</dbReference>
<proteinExistence type="predicted"/>
<gene>
    <name evidence="2" type="ORF">Gilli_3377</name>
</gene>
<dbReference type="EMBL" id="JH594606">
    <property type="protein sequence ID" value="EHQ03978.1"/>
    <property type="molecule type" value="Genomic_DNA"/>
</dbReference>
<dbReference type="Proteomes" id="UP000003844">
    <property type="component" value="Unassembled WGS sequence"/>
</dbReference>
<name>H2BVM2_GILLR</name>
<dbReference type="RefSeq" id="WP_006990281.1">
    <property type="nucleotide sequence ID" value="NZ_JH594606.1"/>
</dbReference>